<comment type="caution">
    <text evidence="1">The sequence shown here is derived from an EMBL/GenBank/DDBJ whole genome shotgun (WGS) entry which is preliminary data.</text>
</comment>
<protein>
    <submittedName>
        <fullName evidence="1">Uncharacterized protein</fullName>
    </submittedName>
</protein>
<name>A0ABQ8SVZ2_PERAM</name>
<evidence type="ECO:0000313" key="2">
    <source>
        <dbReference type="Proteomes" id="UP001148838"/>
    </source>
</evidence>
<accession>A0ABQ8SVZ2</accession>
<gene>
    <name evidence="1" type="ORF">ANN_14319</name>
</gene>
<proteinExistence type="predicted"/>
<organism evidence="1 2">
    <name type="scientific">Periplaneta americana</name>
    <name type="common">American cockroach</name>
    <name type="synonym">Blatta americana</name>
    <dbReference type="NCBI Taxonomy" id="6978"/>
    <lineage>
        <taxon>Eukaryota</taxon>
        <taxon>Metazoa</taxon>
        <taxon>Ecdysozoa</taxon>
        <taxon>Arthropoda</taxon>
        <taxon>Hexapoda</taxon>
        <taxon>Insecta</taxon>
        <taxon>Pterygota</taxon>
        <taxon>Neoptera</taxon>
        <taxon>Polyneoptera</taxon>
        <taxon>Dictyoptera</taxon>
        <taxon>Blattodea</taxon>
        <taxon>Blattoidea</taxon>
        <taxon>Blattidae</taxon>
        <taxon>Blattinae</taxon>
        <taxon>Periplaneta</taxon>
    </lineage>
</organism>
<sequence>MDRTMSCCMALPVTGLKNSLHLYLWGTLKSVVFAGPFSVVQILEQCINAAYDAIRIQAGTFEQLSDIIITVSALGYFMSLPEGGRYISTSVAQSVKALACRSEVALGRGFDTRLD</sequence>
<dbReference type="Proteomes" id="UP001148838">
    <property type="component" value="Unassembled WGS sequence"/>
</dbReference>
<keyword evidence="2" id="KW-1185">Reference proteome</keyword>
<dbReference type="EMBL" id="JAJSOF020000019">
    <property type="protein sequence ID" value="KAJ4438374.1"/>
    <property type="molecule type" value="Genomic_DNA"/>
</dbReference>
<reference evidence="1 2" key="1">
    <citation type="journal article" date="2022" name="Allergy">
        <title>Genome assembly and annotation of Periplaneta americana reveal a comprehensive cockroach allergen profile.</title>
        <authorList>
            <person name="Wang L."/>
            <person name="Xiong Q."/>
            <person name="Saelim N."/>
            <person name="Wang L."/>
            <person name="Nong W."/>
            <person name="Wan A.T."/>
            <person name="Shi M."/>
            <person name="Liu X."/>
            <person name="Cao Q."/>
            <person name="Hui J.H.L."/>
            <person name="Sookrung N."/>
            <person name="Leung T.F."/>
            <person name="Tungtrongchitr A."/>
            <person name="Tsui S.K.W."/>
        </authorList>
    </citation>
    <scope>NUCLEOTIDE SEQUENCE [LARGE SCALE GENOMIC DNA]</scope>
    <source>
        <strain evidence="1">PWHHKU_190912</strain>
    </source>
</reference>
<evidence type="ECO:0000313" key="1">
    <source>
        <dbReference type="EMBL" id="KAJ4438374.1"/>
    </source>
</evidence>